<reference evidence="2 3" key="1">
    <citation type="submission" date="2021-02" db="EMBL/GenBank/DDBJ databases">
        <authorList>
            <person name="Han P."/>
        </authorList>
    </citation>
    <scope>NUCLEOTIDE SEQUENCE [LARGE SCALE GENOMIC DNA]</scope>
    <source>
        <strain evidence="2">Candidatus Nitrospira sp. ZN2</strain>
    </source>
</reference>
<accession>A0ABM8S932</accession>
<keyword evidence="1" id="KW-1133">Transmembrane helix</keyword>
<sequence length="135" mass="14818">MLMLCRRQEAMATADNDSFGVGMTIIAAFLFANQLCRLLEPKRLGYTFTSLILLDATTIILLEMSIGWTAVFYSLGAIGLGLLDILNKPSRFGPLYPQLWGSPGPSNSTEPWRPADLGHGRTLMSVCRRQTPPDG</sequence>
<feature type="transmembrane region" description="Helical" evidence="1">
    <location>
        <begin position="68"/>
        <end position="86"/>
    </location>
</feature>
<name>A0ABM8S932_9BACT</name>
<dbReference type="EMBL" id="CAJNBJ010000020">
    <property type="protein sequence ID" value="CAE6795973.1"/>
    <property type="molecule type" value="Genomic_DNA"/>
</dbReference>
<gene>
    <name evidence="2" type="ORF">NSPZN2_70093</name>
</gene>
<keyword evidence="1" id="KW-0472">Membrane</keyword>
<feature type="transmembrane region" description="Helical" evidence="1">
    <location>
        <begin position="20"/>
        <end position="39"/>
    </location>
</feature>
<protein>
    <submittedName>
        <fullName evidence="2">Uncharacterized protein</fullName>
    </submittedName>
</protein>
<keyword evidence="1" id="KW-0812">Transmembrane</keyword>
<keyword evidence="3" id="KW-1185">Reference proteome</keyword>
<comment type="caution">
    <text evidence="2">The sequence shown here is derived from an EMBL/GenBank/DDBJ whole genome shotgun (WGS) entry which is preliminary data.</text>
</comment>
<evidence type="ECO:0000313" key="3">
    <source>
        <dbReference type="Proteomes" id="UP000675880"/>
    </source>
</evidence>
<evidence type="ECO:0000313" key="2">
    <source>
        <dbReference type="EMBL" id="CAE6795973.1"/>
    </source>
</evidence>
<evidence type="ECO:0000256" key="1">
    <source>
        <dbReference type="SAM" id="Phobius"/>
    </source>
</evidence>
<proteinExistence type="predicted"/>
<organism evidence="2 3">
    <name type="scientific">Nitrospira defluvii</name>
    <dbReference type="NCBI Taxonomy" id="330214"/>
    <lineage>
        <taxon>Bacteria</taxon>
        <taxon>Pseudomonadati</taxon>
        <taxon>Nitrospirota</taxon>
        <taxon>Nitrospiria</taxon>
        <taxon>Nitrospirales</taxon>
        <taxon>Nitrospiraceae</taxon>
        <taxon>Nitrospira</taxon>
    </lineage>
</organism>
<dbReference type="Proteomes" id="UP000675880">
    <property type="component" value="Unassembled WGS sequence"/>
</dbReference>